<accession>W4L5F9</accession>
<evidence type="ECO:0000313" key="1">
    <source>
        <dbReference type="EMBL" id="ETW93129.1"/>
    </source>
</evidence>
<protein>
    <submittedName>
        <fullName evidence="1">Uncharacterized protein</fullName>
    </submittedName>
</protein>
<dbReference type="EMBL" id="AZHW01001300">
    <property type="protein sequence ID" value="ETW93129.1"/>
    <property type="molecule type" value="Genomic_DNA"/>
</dbReference>
<keyword evidence="2" id="KW-1185">Reference proteome</keyword>
<comment type="caution">
    <text evidence="1">The sequence shown here is derived from an EMBL/GenBank/DDBJ whole genome shotgun (WGS) entry which is preliminary data.</text>
</comment>
<evidence type="ECO:0000313" key="2">
    <source>
        <dbReference type="Proteomes" id="UP000019141"/>
    </source>
</evidence>
<dbReference type="AlphaFoldDB" id="W4L5F9"/>
<organism evidence="1 2">
    <name type="scientific">Entotheonella factor</name>
    <dbReference type="NCBI Taxonomy" id="1429438"/>
    <lineage>
        <taxon>Bacteria</taxon>
        <taxon>Pseudomonadati</taxon>
        <taxon>Nitrospinota/Tectimicrobiota group</taxon>
        <taxon>Candidatus Tectimicrobiota</taxon>
        <taxon>Candidatus Entotheonellia</taxon>
        <taxon>Candidatus Entotheonellales</taxon>
        <taxon>Candidatus Entotheonellaceae</taxon>
        <taxon>Candidatus Entotheonella</taxon>
    </lineage>
</organism>
<reference evidence="1 2" key="1">
    <citation type="journal article" date="2014" name="Nature">
        <title>An environmental bacterial taxon with a large and distinct metabolic repertoire.</title>
        <authorList>
            <person name="Wilson M.C."/>
            <person name="Mori T."/>
            <person name="Ruckert C."/>
            <person name="Uria A.R."/>
            <person name="Helf M.J."/>
            <person name="Takada K."/>
            <person name="Gernert C."/>
            <person name="Steffens U.A."/>
            <person name="Heycke N."/>
            <person name="Schmitt S."/>
            <person name="Rinke C."/>
            <person name="Helfrich E.J."/>
            <person name="Brachmann A.O."/>
            <person name="Gurgui C."/>
            <person name="Wakimoto T."/>
            <person name="Kracht M."/>
            <person name="Crusemann M."/>
            <person name="Hentschel U."/>
            <person name="Abe I."/>
            <person name="Matsunaga S."/>
            <person name="Kalinowski J."/>
            <person name="Takeyama H."/>
            <person name="Piel J."/>
        </authorList>
    </citation>
    <scope>NUCLEOTIDE SEQUENCE [LARGE SCALE GENOMIC DNA]</scope>
    <source>
        <strain evidence="2">TSY1</strain>
    </source>
</reference>
<gene>
    <name evidence="1" type="ORF">ETSY1_40550</name>
</gene>
<proteinExistence type="predicted"/>
<name>W4L5F9_ENTF1</name>
<dbReference type="Proteomes" id="UP000019141">
    <property type="component" value="Unassembled WGS sequence"/>
</dbReference>
<sequence length="85" mass="9564">MKHVRLTRDQQRRIVHAISQRLASGAFTEQFRDQLRLALRLDPTTTCQVAQRASTSERAHVRRLAHWVLATVDARSAGTDACAPS</sequence>
<dbReference type="HOGENOM" id="CLU_2506538_0_0_7"/>